<keyword evidence="1" id="KW-1133">Transmembrane helix</keyword>
<keyword evidence="1" id="KW-0812">Transmembrane</keyword>
<dbReference type="Proteomes" id="UP001150259">
    <property type="component" value="Unassembled WGS sequence"/>
</dbReference>
<organism evidence="2 3">
    <name type="scientific">Intrasporangium calvum</name>
    <dbReference type="NCBI Taxonomy" id="53358"/>
    <lineage>
        <taxon>Bacteria</taxon>
        <taxon>Bacillati</taxon>
        <taxon>Actinomycetota</taxon>
        <taxon>Actinomycetes</taxon>
        <taxon>Micrococcales</taxon>
        <taxon>Intrasporangiaceae</taxon>
        <taxon>Intrasporangium</taxon>
    </lineage>
</organism>
<keyword evidence="3" id="KW-1185">Reference proteome</keyword>
<comment type="caution">
    <text evidence="2">The sequence shown here is derived from an EMBL/GenBank/DDBJ whole genome shotgun (WGS) entry which is preliminary data.</text>
</comment>
<sequence length="58" mass="6602">METVLPYVLALLPTLGVTWLFFVIIRNIVEGDRRERIAMAKWEAERDAEAAGNSPEQN</sequence>
<dbReference type="EMBL" id="JAPFQL010000011">
    <property type="protein sequence ID" value="MDC5696392.1"/>
    <property type="molecule type" value="Genomic_DNA"/>
</dbReference>
<evidence type="ECO:0000313" key="2">
    <source>
        <dbReference type="EMBL" id="MDC5696392.1"/>
    </source>
</evidence>
<protein>
    <recommendedName>
        <fullName evidence="4">Lysyl-tRNA synthetase</fullName>
    </recommendedName>
</protein>
<evidence type="ECO:0008006" key="4">
    <source>
        <dbReference type="Google" id="ProtNLM"/>
    </source>
</evidence>
<proteinExistence type="predicted"/>
<reference evidence="2 3" key="1">
    <citation type="submission" date="2022-11" db="EMBL/GenBank/DDBJ databases">
        <title>Anaerobic phenanthrene biodegradation by a DNRA strain PheN6.</title>
        <authorList>
            <person name="Zhang Z."/>
        </authorList>
    </citation>
    <scope>NUCLEOTIDE SEQUENCE [LARGE SCALE GENOMIC DNA]</scope>
    <source>
        <strain evidence="2 3">PheN6</strain>
    </source>
</reference>
<name>A0ABT5GE79_9MICO</name>
<evidence type="ECO:0000256" key="1">
    <source>
        <dbReference type="SAM" id="Phobius"/>
    </source>
</evidence>
<gene>
    <name evidence="2" type="ORF">OO014_03920</name>
</gene>
<keyword evidence="1" id="KW-0472">Membrane</keyword>
<feature type="transmembrane region" description="Helical" evidence="1">
    <location>
        <begin position="6"/>
        <end position="29"/>
    </location>
</feature>
<dbReference type="RefSeq" id="WP_272460969.1">
    <property type="nucleotide sequence ID" value="NZ_JAPFQL010000011.1"/>
</dbReference>
<evidence type="ECO:0000313" key="3">
    <source>
        <dbReference type="Proteomes" id="UP001150259"/>
    </source>
</evidence>
<accession>A0ABT5GE79</accession>